<name>A0A5C5VEX4_9BACT</name>
<organism evidence="2 3">
    <name type="scientific">Posidoniimonas corsicana</name>
    <dbReference type="NCBI Taxonomy" id="1938618"/>
    <lineage>
        <taxon>Bacteria</taxon>
        <taxon>Pseudomonadati</taxon>
        <taxon>Planctomycetota</taxon>
        <taxon>Planctomycetia</taxon>
        <taxon>Pirellulales</taxon>
        <taxon>Lacipirellulaceae</taxon>
        <taxon>Posidoniimonas</taxon>
    </lineage>
</organism>
<reference evidence="2 3" key="1">
    <citation type="submission" date="2019-02" db="EMBL/GenBank/DDBJ databases">
        <title>Deep-cultivation of Planctomycetes and their phenomic and genomic characterization uncovers novel biology.</title>
        <authorList>
            <person name="Wiegand S."/>
            <person name="Jogler M."/>
            <person name="Boedeker C."/>
            <person name="Pinto D."/>
            <person name="Vollmers J."/>
            <person name="Rivas-Marin E."/>
            <person name="Kohn T."/>
            <person name="Peeters S.H."/>
            <person name="Heuer A."/>
            <person name="Rast P."/>
            <person name="Oberbeckmann S."/>
            <person name="Bunk B."/>
            <person name="Jeske O."/>
            <person name="Meyerdierks A."/>
            <person name="Storesund J.E."/>
            <person name="Kallscheuer N."/>
            <person name="Luecker S."/>
            <person name="Lage O.M."/>
            <person name="Pohl T."/>
            <person name="Merkel B.J."/>
            <person name="Hornburger P."/>
            <person name="Mueller R.-W."/>
            <person name="Bruemmer F."/>
            <person name="Labrenz M."/>
            <person name="Spormann A.M."/>
            <person name="Op Den Camp H."/>
            <person name="Overmann J."/>
            <person name="Amann R."/>
            <person name="Jetten M.S.M."/>
            <person name="Mascher T."/>
            <person name="Medema M.H."/>
            <person name="Devos D.P."/>
            <person name="Kaster A.-K."/>
            <person name="Ovreas L."/>
            <person name="Rohde M."/>
            <person name="Galperin M.Y."/>
            <person name="Jogler C."/>
        </authorList>
    </citation>
    <scope>NUCLEOTIDE SEQUENCE [LARGE SCALE GENOMIC DNA]</scope>
    <source>
        <strain evidence="2 3">KOR34</strain>
    </source>
</reference>
<keyword evidence="3" id="KW-1185">Reference proteome</keyword>
<dbReference type="OrthoDB" id="279944at2"/>
<dbReference type="RefSeq" id="WP_146563011.1">
    <property type="nucleotide sequence ID" value="NZ_SIHJ01000001.1"/>
</dbReference>
<evidence type="ECO:0000313" key="3">
    <source>
        <dbReference type="Proteomes" id="UP000316714"/>
    </source>
</evidence>
<gene>
    <name evidence="2" type="ORF">KOR34_11590</name>
</gene>
<evidence type="ECO:0000256" key="1">
    <source>
        <dbReference type="SAM" id="MobiDB-lite"/>
    </source>
</evidence>
<evidence type="ECO:0000313" key="2">
    <source>
        <dbReference type="EMBL" id="TWT36255.1"/>
    </source>
</evidence>
<comment type="caution">
    <text evidence="2">The sequence shown here is derived from an EMBL/GenBank/DDBJ whole genome shotgun (WGS) entry which is preliminary data.</text>
</comment>
<feature type="region of interest" description="Disordered" evidence="1">
    <location>
        <begin position="1"/>
        <end position="21"/>
    </location>
</feature>
<dbReference type="Proteomes" id="UP000316714">
    <property type="component" value="Unassembled WGS sequence"/>
</dbReference>
<accession>A0A5C5VEX4</accession>
<dbReference type="AlphaFoldDB" id="A0A5C5VEX4"/>
<protein>
    <submittedName>
        <fullName evidence="2">Uncharacterized protein</fullName>
    </submittedName>
</protein>
<dbReference type="EMBL" id="SIHJ01000001">
    <property type="protein sequence ID" value="TWT36255.1"/>
    <property type="molecule type" value="Genomic_DNA"/>
</dbReference>
<sequence length="116" mass="12605">MSDSDRPTPAGDSPLRDAAKAAVQAERLDRIDELTSLLVDEVIEEAQIAELEGLLRDSDEGRRRYIDGVQLHCDLMDYYADGRRAEGGQRTAVLGFLGDIDESGSHVPLPPTKPGA</sequence>
<proteinExistence type="predicted"/>